<evidence type="ECO:0000256" key="2">
    <source>
        <dbReference type="ARBA" id="ARBA00004496"/>
    </source>
</evidence>
<sequence>MDVRAKNLEDNQVILEKLMADVKWHPELKKIIPRTKMPKYKHRKSETLGPIRRNPSRRARVGDKTDPRNPRRYSDPVMDLDSSPTNRLQVRFGFFKKSSSLETERDSEDERDEPYDEEEFVKPRISNHTKSFQIDTRSADEITDDDLALVADGVSDKRYDSIYGTSCHQCRQKTNDMKTICRSGACFGVRGQFCGPCLRNRYGEEAKEALKDENWHCPPCRGICNCSFCRKKQGKSCTGIMIHMARFHGFDSVKDYLQSLAKRK</sequence>
<name>A0A8W8IWK5_MAGGI</name>
<accession>A0A8W8IWK5</accession>
<feature type="domain" description="Zinc-finger" evidence="11">
    <location>
        <begin position="159"/>
        <end position="257"/>
    </location>
</feature>
<keyword evidence="5" id="KW-0597">Phosphoprotein</keyword>
<evidence type="ECO:0000256" key="4">
    <source>
        <dbReference type="ARBA" id="ARBA00022499"/>
    </source>
</evidence>
<keyword evidence="13" id="KW-1185">Reference proteome</keyword>
<dbReference type="GO" id="GO:0005737">
    <property type="term" value="C:cytoplasm"/>
    <property type="evidence" value="ECO:0007669"/>
    <property type="project" value="UniProtKB-SubCell"/>
</dbReference>
<feature type="compositionally biased region" description="Basic residues" evidence="10">
    <location>
        <begin position="35"/>
        <end position="44"/>
    </location>
</feature>
<dbReference type="KEGG" id="crg:105335685"/>
<dbReference type="GeneID" id="105335685"/>
<keyword evidence="7" id="KW-0805">Transcription regulation</keyword>
<evidence type="ECO:0000313" key="12">
    <source>
        <dbReference type="EnsemblMetazoa" id="G16186.2:cds"/>
    </source>
</evidence>
<dbReference type="OrthoDB" id="298344at2759"/>
<feature type="region of interest" description="Disordered" evidence="10">
    <location>
        <begin position="35"/>
        <end position="84"/>
    </location>
</feature>
<keyword evidence="3" id="KW-0963">Cytoplasm</keyword>
<dbReference type="OMA" id="PPCRGNC"/>
<evidence type="ECO:0000256" key="3">
    <source>
        <dbReference type="ARBA" id="ARBA00022490"/>
    </source>
</evidence>
<proteinExistence type="predicted"/>
<comment type="subcellular location">
    <subcellularLocation>
        <location evidence="2">Cytoplasm</location>
    </subcellularLocation>
    <subcellularLocation>
        <location evidence="1">Nucleus</location>
    </subcellularLocation>
</comment>
<keyword evidence="4" id="KW-1017">Isopeptide bond</keyword>
<dbReference type="Proteomes" id="UP000005408">
    <property type="component" value="Unassembled WGS sequence"/>
</dbReference>
<evidence type="ECO:0000313" key="13">
    <source>
        <dbReference type="Proteomes" id="UP000005408"/>
    </source>
</evidence>
<evidence type="ECO:0000256" key="8">
    <source>
        <dbReference type="ARBA" id="ARBA00023163"/>
    </source>
</evidence>
<dbReference type="GO" id="GO:0006355">
    <property type="term" value="P:regulation of DNA-templated transcription"/>
    <property type="evidence" value="ECO:0007669"/>
    <property type="project" value="InterPro"/>
</dbReference>
<evidence type="ECO:0000256" key="1">
    <source>
        <dbReference type="ARBA" id="ARBA00004123"/>
    </source>
</evidence>
<feature type="compositionally biased region" description="Basic and acidic residues" evidence="10">
    <location>
        <begin position="60"/>
        <end position="74"/>
    </location>
</feature>
<protein>
    <recommendedName>
        <fullName evidence="11">Zinc-finger domain-containing protein</fullName>
    </recommendedName>
</protein>
<dbReference type="GO" id="GO:0005634">
    <property type="term" value="C:nucleus"/>
    <property type="evidence" value="ECO:0007669"/>
    <property type="project" value="UniProtKB-SubCell"/>
</dbReference>
<evidence type="ECO:0000256" key="5">
    <source>
        <dbReference type="ARBA" id="ARBA00022553"/>
    </source>
</evidence>
<evidence type="ECO:0000259" key="11">
    <source>
        <dbReference type="Pfam" id="PF10497"/>
    </source>
</evidence>
<evidence type="ECO:0000256" key="10">
    <source>
        <dbReference type="SAM" id="MobiDB-lite"/>
    </source>
</evidence>
<dbReference type="InterPro" id="IPR018866">
    <property type="entry name" value="Znf-4CXXC_R1"/>
</dbReference>
<evidence type="ECO:0000256" key="7">
    <source>
        <dbReference type="ARBA" id="ARBA00023015"/>
    </source>
</evidence>
<reference evidence="12" key="1">
    <citation type="submission" date="2022-08" db="UniProtKB">
        <authorList>
            <consortium name="EnsemblMetazoa"/>
        </authorList>
    </citation>
    <scope>IDENTIFICATION</scope>
    <source>
        <strain evidence="12">05x7-T-G4-1.051#20</strain>
    </source>
</reference>
<dbReference type="PANTHER" id="PTHR31169">
    <property type="entry name" value="OS05G0300700 PROTEIN"/>
    <property type="match status" value="1"/>
</dbReference>
<dbReference type="Pfam" id="PF10497">
    <property type="entry name" value="zf-4CXXC_R1"/>
    <property type="match status" value="1"/>
</dbReference>
<keyword evidence="8" id="KW-0804">Transcription</keyword>
<organism evidence="12 13">
    <name type="scientific">Magallana gigas</name>
    <name type="common">Pacific oyster</name>
    <name type="synonym">Crassostrea gigas</name>
    <dbReference type="NCBI Taxonomy" id="29159"/>
    <lineage>
        <taxon>Eukaryota</taxon>
        <taxon>Metazoa</taxon>
        <taxon>Spiralia</taxon>
        <taxon>Lophotrochozoa</taxon>
        <taxon>Mollusca</taxon>
        <taxon>Bivalvia</taxon>
        <taxon>Autobranchia</taxon>
        <taxon>Pteriomorphia</taxon>
        <taxon>Ostreida</taxon>
        <taxon>Ostreoidea</taxon>
        <taxon>Ostreidae</taxon>
        <taxon>Magallana</taxon>
    </lineage>
</organism>
<keyword evidence="6" id="KW-0832">Ubl conjugation</keyword>
<evidence type="ECO:0000256" key="9">
    <source>
        <dbReference type="ARBA" id="ARBA00023242"/>
    </source>
</evidence>
<keyword evidence="9" id="KW-0539">Nucleus</keyword>
<dbReference type="AlphaFoldDB" id="A0A8W8IWK5"/>
<dbReference type="PANTHER" id="PTHR31169:SF8">
    <property type="entry name" value="ZINC-FINGER DOMAIN OF MONOAMINE-OXIDASE A REPRESSOR R1 PROTEIN"/>
    <property type="match status" value="1"/>
</dbReference>
<dbReference type="EnsemblMetazoa" id="G16186.2">
    <property type="protein sequence ID" value="G16186.2:cds"/>
    <property type="gene ID" value="G16186"/>
</dbReference>
<dbReference type="InterPro" id="IPR040221">
    <property type="entry name" value="CDCA7/CDA7L"/>
</dbReference>
<evidence type="ECO:0000256" key="6">
    <source>
        <dbReference type="ARBA" id="ARBA00022843"/>
    </source>
</evidence>